<reference evidence="2" key="1">
    <citation type="submission" date="2025-08" db="UniProtKB">
        <authorList>
            <consortium name="RefSeq"/>
        </authorList>
    </citation>
    <scope>IDENTIFICATION</scope>
</reference>
<keyword evidence="1" id="KW-1185">Reference proteome</keyword>
<dbReference type="Proteomes" id="UP000504615">
    <property type="component" value="Unplaced"/>
</dbReference>
<gene>
    <name evidence="2" type="primary">LOC105433261</name>
</gene>
<accession>A0A6I9WS61</accession>
<dbReference type="AlphaFoldDB" id="A0A6I9WS61"/>
<dbReference type="KEGG" id="pbar:105433261"/>
<dbReference type="GeneID" id="105433261"/>
<dbReference type="OrthoDB" id="10570807at2759"/>
<evidence type="ECO:0000313" key="2">
    <source>
        <dbReference type="RefSeq" id="XP_011646770.1"/>
    </source>
</evidence>
<proteinExistence type="predicted"/>
<sequence length="112" mass="12855">MCVIHTTPVRPTVPRLSRSSPWVFAETHIHGNTQCHSVELLPVEKEQKLVYKRPCHTYDRTSCTTINNHRFRSSDSSACCQKLKKFGASHEKRVATLSMEHRGVPRGQQEQQ</sequence>
<organism evidence="1 2">
    <name type="scientific">Pogonomyrmex barbatus</name>
    <name type="common">red harvester ant</name>
    <dbReference type="NCBI Taxonomy" id="144034"/>
    <lineage>
        <taxon>Eukaryota</taxon>
        <taxon>Metazoa</taxon>
        <taxon>Ecdysozoa</taxon>
        <taxon>Arthropoda</taxon>
        <taxon>Hexapoda</taxon>
        <taxon>Insecta</taxon>
        <taxon>Pterygota</taxon>
        <taxon>Neoptera</taxon>
        <taxon>Endopterygota</taxon>
        <taxon>Hymenoptera</taxon>
        <taxon>Apocrita</taxon>
        <taxon>Aculeata</taxon>
        <taxon>Formicoidea</taxon>
        <taxon>Formicidae</taxon>
        <taxon>Myrmicinae</taxon>
        <taxon>Pogonomyrmex</taxon>
    </lineage>
</organism>
<evidence type="ECO:0000313" key="1">
    <source>
        <dbReference type="Proteomes" id="UP000504615"/>
    </source>
</evidence>
<dbReference type="RefSeq" id="XP_011646770.1">
    <property type="nucleotide sequence ID" value="XM_011648468.2"/>
</dbReference>
<name>A0A6I9WS61_9HYME</name>
<protein>
    <submittedName>
        <fullName evidence="2">Uncharacterized protein LOC105433261</fullName>
    </submittedName>
</protein>